<feature type="chain" id="PRO_5038124684" evidence="1">
    <location>
        <begin position="23"/>
        <end position="280"/>
    </location>
</feature>
<accession>A0A921E7Q3</accession>
<feature type="signal peptide" evidence="1">
    <location>
        <begin position="1"/>
        <end position="22"/>
    </location>
</feature>
<name>A0A921E7Q3_9BACT</name>
<dbReference type="EMBL" id="DYXT01000026">
    <property type="protein sequence ID" value="HJE39008.1"/>
    <property type="molecule type" value="Genomic_DNA"/>
</dbReference>
<reference evidence="2" key="2">
    <citation type="submission" date="2021-09" db="EMBL/GenBank/DDBJ databases">
        <authorList>
            <person name="Gilroy R."/>
        </authorList>
    </citation>
    <scope>NUCLEOTIDE SEQUENCE</scope>
    <source>
        <strain evidence="2">4100</strain>
    </source>
</reference>
<evidence type="ECO:0000256" key="1">
    <source>
        <dbReference type="SAM" id="SignalP"/>
    </source>
</evidence>
<evidence type="ECO:0000313" key="2">
    <source>
        <dbReference type="EMBL" id="HJE39008.1"/>
    </source>
</evidence>
<dbReference type="Pfam" id="PF09697">
    <property type="entry name" value="Porph_ging"/>
    <property type="match status" value="1"/>
</dbReference>
<evidence type="ECO:0000313" key="3">
    <source>
        <dbReference type="Proteomes" id="UP000711407"/>
    </source>
</evidence>
<dbReference type="AlphaFoldDB" id="A0A921E7Q3"/>
<gene>
    <name evidence="2" type="ORF">K8V47_04545</name>
</gene>
<proteinExistence type="predicted"/>
<dbReference type="InterPro" id="IPR005901">
    <property type="entry name" value="GLPGLI"/>
</dbReference>
<protein>
    <submittedName>
        <fullName evidence="2">GLPGLI family protein</fullName>
    </submittedName>
</protein>
<sequence>MNRILAIIITAAFAAITSPAQSNVAVKYSVSCGDSDNGSIVRSEMILIANTVKSLYFNPESQYVDSCCSTPEGAARLREIQLKAWRVVQPDGTVTYDGRKLGLAPEKKEYLYVEKSRDGAYLTVYDSKAGDLYSYQEPLSELTWTIVNDSTKNLLGHECIMAYADYHGRKWTAWFTPEIPVQDGPWKLHGLPGLILRADGGDGFVIDATEVGTTLRPIPPMYSVDDYEKGERRQILKDHEHYINNFESMMAAQGIKLNADGSSANLPKFDRHKRAWETDY</sequence>
<comment type="caution">
    <text evidence="2">The sequence shown here is derived from an EMBL/GenBank/DDBJ whole genome shotgun (WGS) entry which is preliminary data.</text>
</comment>
<keyword evidence="1" id="KW-0732">Signal</keyword>
<dbReference type="Proteomes" id="UP000711407">
    <property type="component" value="Unassembled WGS sequence"/>
</dbReference>
<organism evidence="2 3">
    <name type="scientific">Candidatus Amulumruptor caecigallinarius</name>
    <dbReference type="NCBI Taxonomy" id="2109911"/>
    <lineage>
        <taxon>Bacteria</taxon>
        <taxon>Pseudomonadati</taxon>
        <taxon>Bacteroidota</taxon>
        <taxon>Bacteroidia</taxon>
        <taxon>Bacteroidales</taxon>
        <taxon>Muribaculaceae</taxon>
        <taxon>Candidatus Amulumruptor</taxon>
    </lineage>
</organism>
<reference evidence="2" key="1">
    <citation type="journal article" date="2021" name="PeerJ">
        <title>Extensive microbial diversity within the chicken gut microbiome revealed by metagenomics and culture.</title>
        <authorList>
            <person name="Gilroy R."/>
            <person name="Ravi A."/>
            <person name="Getino M."/>
            <person name="Pursley I."/>
            <person name="Horton D.L."/>
            <person name="Alikhan N.F."/>
            <person name="Baker D."/>
            <person name="Gharbi K."/>
            <person name="Hall N."/>
            <person name="Watson M."/>
            <person name="Adriaenssens E.M."/>
            <person name="Foster-Nyarko E."/>
            <person name="Jarju S."/>
            <person name="Secka A."/>
            <person name="Antonio M."/>
            <person name="Oren A."/>
            <person name="Chaudhuri R.R."/>
            <person name="La Ragione R."/>
            <person name="Hildebrand F."/>
            <person name="Pallen M.J."/>
        </authorList>
    </citation>
    <scope>NUCLEOTIDE SEQUENCE</scope>
    <source>
        <strain evidence="2">4100</strain>
    </source>
</reference>
<dbReference type="NCBIfam" id="TIGR01200">
    <property type="entry name" value="GLPGLI"/>
    <property type="match status" value="1"/>
</dbReference>